<sequence>MFLGKVIGSVWATQKEVGMDNLKLLVIQPMDFQDSEAGTPIIAADRIGAGVGENVIVSRGSPARTLFTDRKVPIDAMIVGIVDSYEVSQVAQETEGNAWKKRNSE</sequence>
<dbReference type="SUPFAM" id="SSF159133">
    <property type="entry name" value="EutN/CcmL-like"/>
    <property type="match status" value="1"/>
</dbReference>
<reference evidence="5" key="1">
    <citation type="journal article" date="2019" name="Int. J. Syst. Evol. Microbiol.">
        <title>The Global Catalogue of Microorganisms (GCM) 10K type strain sequencing project: providing services to taxonomists for standard genome sequencing and annotation.</title>
        <authorList>
            <consortium name="The Broad Institute Genomics Platform"/>
            <consortium name="The Broad Institute Genome Sequencing Center for Infectious Disease"/>
            <person name="Wu L."/>
            <person name="Ma J."/>
        </authorList>
    </citation>
    <scope>NUCLEOTIDE SEQUENCE [LARGE SCALE GENOMIC DNA]</scope>
    <source>
        <strain evidence="5">CGMCC 1.15043</strain>
    </source>
</reference>
<dbReference type="Pfam" id="PF03319">
    <property type="entry name" value="EutN_CcmL"/>
    <property type="match status" value="1"/>
</dbReference>
<dbReference type="PANTHER" id="PTHR36539">
    <property type="entry name" value="ETHANOLAMINE UTILIZATION PROTEIN EUTN"/>
    <property type="match status" value="1"/>
</dbReference>
<evidence type="ECO:0000313" key="5">
    <source>
        <dbReference type="Proteomes" id="UP000615455"/>
    </source>
</evidence>
<evidence type="ECO:0000256" key="2">
    <source>
        <dbReference type="ARBA" id="ARBA00023669"/>
    </source>
</evidence>
<protein>
    <submittedName>
        <fullName evidence="4">Ethanolamine utilization protein EutN</fullName>
    </submittedName>
</protein>
<dbReference type="InterPro" id="IPR036677">
    <property type="entry name" value="EutN_CcmL_sf"/>
</dbReference>
<keyword evidence="2" id="KW-1282">Carboxysome</keyword>
<comment type="subcellular location">
    <subcellularLocation>
        <location evidence="1">Carboxysome</location>
    </subcellularLocation>
</comment>
<comment type="caution">
    <text evidence="4">The sequence shown here is derived from an EMBL/GenBank/DDBJ whole genome shotgun (WGS) entry which is preliminary data.</text>
</comment>
<dbReference type="Gene3D" id="2.40.50.220">
    <property type="entry name" value="EutN/Ccml"/>
    <property type="match status" value="1"/>
</dbReference>
<evidence type="ECO:0000256" key="3">
    <source>
        <dbReference type="ARBA" id="ARBA00024446"/>
    </source>
</evidence>
<dbReference type="RefSeq" id="WP_189015903.1">
    <property type="nucleotide sequence ID" value="NZ_BMHE01000031.1"/>
</dbReference>
<organism evidence="4 5">
    <name type="scientific">Paenibacillus marchantiophytorum</name>
    <dbReference type="NCBI Taxonomy" id="1619310"/>
    <lineage>
        <taxon>Bacteria</taxon>
        <taxon>Bacillati</taxon>
        <taxon>Bacillota</taxon>
        <taxon>Bacilli</taxon>
        <taxon>Bacillales</taxon>
        <taxon>Paenibacillaceae</taxon>
        <taxon>Paenibacillus</taxon>
    </lineage>
</organism>
<dbReference type="InterPro" id="IPR004992">
    <property type="entry name" value="EutN_CcmL"/>
</dbReference>
<dbReference type="EMBL" id="BMHE01000031">
    <property type="protein sequence ID" value="GFZ96351.1"/>
    <property type="molecule type" value="Genomic_DNA"/>
</dbReference>
<evidence type="ECO:0000256" key="1">
    <source>
        <dbReference type="ARBA" id="ARBA00023587"/>
    </source>
</evidence>
<keyword evidence="3" id="KW-1283">Bacterial microcompartment</keyword>
<dbReference type="PROSITE" id="PS51932">
    <property type="entry name" value="BMV"/>
    <property type="match status" value="1"/>
</dbReference>
<evidence type="ECO:0000313" key="4">
    <source>
        <dbReference type="EMBL" id="GFZ96351.1"/>
    </source>
</evidence>
<accession>A0ABQ1F202</accession>
<proteinExistence type="predicted"/>
<dbReference type="Proteomes" id="UP000615455">
    <property type="component" value="Unassembled WGS sequence"/>
</dbReference>
<dbReference type="CDD" id="cd01614">
    <property type="entry name" value="EutN_CcmL"/>
    <property type="match status" value="1"/>
</dbReference>
<keyword evidence="5" id="KW-1185">Reference proteome</keyword>
<gene>
    <name evidence="4" type="ORF">GCM10008018_48370</name>
</gene>
<name>A0ABQ1F202_9BACL</name>